<evidence type="ECO:0000313" key="2">
    <source>
        <dbReference type="Proteomes" id="UP000030641"/>
    </source>
</evidence>
<dbReference type="InParanoid" id="A0A074YLD5"/>
<dbReference type="EMBL" id="KL584760">
    <property type="protein sequence ID" value="KEQ94932.1"/>
    <property type="molecule type" value="Genomic_DNA"/>
</dbReference>
<dbReference type="GeneID" id="25366526"/>
<dbReference type="HOGENOM" id="CLU_2454345_0_0_1"/>
<name>A0A074YLD5_AURSE</name>
<protein>
    <submittedName>
        <fullName evidence="1">Uncharacterized protein</fullName>
    </submittedName>
</protein>
<reference evidence="1 2" key="1">
    <citation type="journal article" date="2014" name="BMC Genomics">
        <title>Genome sequencing of four Aureobasidium pullulans varieties: biotechnological potential, stress tolerance, and description of new species.</title>
        <authorList>
            <person name="Gostin Ar C."/>
            <person name="Ohm R.A."/>
            <person name="Kogej T."/>
            <person name="Sonjak S."/>
            <person name="Turk M."/>
            <person name="Zajc J."/>
            <person name="Zalar P."/>
            <person name="Grube M."/>
            <person name="Sun H."/>
            <person name="Han J."/>
            <person name="Sharma A."/>
            <person name="Chiniquy J."/>
            <person name="Ngan C.Y."/>
            <person name="Lipzen A."/>
            <person name="Barry K."/>
            <person name="Grigoriev I.V."/>
            <person name="Gunde-Cimerman N."/>
        </authorList>
    </citation>
    <scope>NUCLEOTIDE SEQUENCE [LARGE SCALE GENOMIC DNA]</scope>
    <source>
        <strain evidence="1 2">EXF-2481</strain>
    </source>
</reference>
<dbReference type="AlphaFoldDB" id="A0A074YLD5"/>
<accession>A0A074YLD5</accession>
<keyword evidence="2" id="KW-1185">Reference proteome</keyword>
<dbReference type="RefSeq" id="XP_013343494.1">
    <property type="nucleotide sequence ID" value="XM_013488040.1"/>
</dbReference>
<evidence type="ECO:0000313" key="1">
    <source>
        <dbReference type="EMBL" id="KEQ94932.1"/>
    </source>
</evidence>
<dbReference type="Proteomes" id="UP000030641">
    <property type="component" value="Unassembled WGS sequence"/>
</dbReference>
<proteinExistence type="predicted"/>
<organism evidence="1 2">
    <name type="scientific">Aureobasidium subglaciale (strain EXF-2481)</name>
    <name type="common">Aureobasidium pullulans var. subglaciale</name>
    <dbReference type="NCBI Taxonomy" id="1043005"/>
    <lineage>
        <taxon>Eukaryota</taxon>
        <taxon>Fungi</taxon>
        <taxon>Dikarya</taxon>
        <taxon>Ascomycota</taxon>
        <taxon>Pezizomycotina</taxon>
        <taxon>Dothideomycetes</taxon>
        <taxon>Dothideomycetidae</taxon>
        <taxon>Dothideales</taxon>
        <taxon>Saccotheciaceae</taxon>
        <taxon>Aureobasidium</taxon>
    </lineage>
</organism>
<sequence>MPSAVVSCLIMSASTAVSDRDELGSGAVMSSEFCGLYWITRTGKRSGLSRYRARLHSSTASLVSLNHELDYDMPCGLHRFALSSQSQTE</sequence>
<gene>
    <name evidence="1" type="ORF">AUEXF2481DRAFT_40169</name>
</gene>